<feature type="compositionally biased region" description="Low complexity" evidence="1">
    <location>
        <begin position="326"/>
        <end position="362"/>
    </location>
</feature>
<name>A0ABD1USU2_9LAMI</name>
<feature type="compositionally biased region" description="Low complexity" evidence="1">
    <location>
        <begin position="252"/>
        <end position="268"/>
    </location>
</feature>
<sequence>MGSCLSKKNTCSSSPGPILKPQEQIETNTQLEKKKAEEEIVVKKEVFVMKHRKSHEVERRSEEEKNEAQKVVTEVVETGKNSSPINEINGELGNGKGVTMATPVRTSSCTKEEVDAILIQCGRLSRSSSAGKVGLSGTGVSSENAGNLQRARKYSGSKRSFDFDNENGSEGLNADGSNVADGDNDGVMMGKENRHRQSQRHSRTGGSASQGRRRTPSRERDQAAQQRSGSRERGGSGSGRRVSRSPGRRSESPITTSTGANSSAANSSRPGKMVSVPATVSSLALDKSNNAGPGGGGGSEPNSTTAIKRVQVKRTAGGDSAVGSKSAASPRARSPARANVKGSNENQNVNSSQNQPLSLSRSNSRKAEQSPYRRNPLSEIDTNIVMEQMPLPAGIKSFNNILSQVPMEKANAENTRAENKLSSKKIDHNLVNCKAKEQPQLIAEESKGLQGVTGNFALNMVPSGPENLKPQKITRSRSFRLSQDLDDKPETSLNPTPSYTALLLEDIHNFHQKNGPNPAFTLPPSVTKACSILEAVADLNSSTGSNLFGTSSEDRMRNPTAEQFVKSDEKTRLENKGDPFVESEVVADDDLMQPSFHKYVTVRRGTVSGDDDLEEQESSGSNSFVGSQEHWLSSSWEPNSVDSTDRSTSLMSHSRQNNRSPRANKRHAISELGHQHTGIGRGRVGSRGLHSTPTAAASS</sequence>
<gene>
    <name evidence="2" type="ORF">Fot_20730</name>
</gene>
<dbReference type="PANTHER" id="PTHR34367">
    <property type="entry name" value="OS02G0734667 PROTEIN"/>
    <property type="match status" value="1"/>
</dbReference>
<feature type="compositionally biased region" description="Basic residues" evidence="1">
    <location>
        <begin position="193"/>
        <end position="203"/>
    </location>
</feature>
<proteinExistence type="predicted"/>
<comment type="caution">
    <text evidence="2">The sequence shown here is derived from an EMBL/GenBank/DDBJ whole genome shotgun (WGS) entry which is preliminary data.</text>
</comment>
<dbReference type="EMBL" id="JBFOLJ010000006">
    <property type="protein sequence ID" value="KAL2528129.1"/>
    <property type="molecule type" value="Genomic_DNA"/>
</dbReference>
<feature type="compositionally biased region" description="Polar residues" evidence="1">
    <location>
        <begin position="618"/>
        <end position="661"/>
    </location>
</feature>
<feature type="compositionally biased region" description="Polar residues" evidence="1">
    <location>
        <begin position="278"/>
        <end position="291"/>
    </location>
</feature>
<evidence type="ECO:0000313" key="2">
    <source>
        <dbReference type="EMBL" id="KAL2528129.1"/>
    </source>
</evidence>
<feature type="compositionally biased region" description="Polar residues" evidence="1">
    <location>
        <begin position="689"/>
        <end position="699"/>
    </location>
</feature>
<keyword evidence="3" id="KW-1185">Reference proteome</keyword>
<dbReference type="InterPro" id="IPR040412">
    <property type="entry name" value="At1g65710-like"/>
</dbReference>
<feature type="region of interest" description="Disordered" evidence="1">
    <location>
        <begin position="1"/>
        <end position="34"/>
    </location>
</feature>
<feature type="region of interest" description="Disordered" evidence="1">
    <location>
        <begin position="461"/>
        <end position="495"/>
    </location>
</feature>
<feature type="compositionally biased region" description="Polar residues" evidence="1">
    <location>
        <begin position="138"/>
        <end position="147"/>
    </location>
</feature>
<organism evidence="2 3">
    <name type="scientific">Forsythia ovata</name>
    <dbReference type="NCBI Taxonomy" id="205694"/>
    <lineage>
        <taxon>Eukaryota</taxon>
        <taxon>Viridiplantae</taxon>
        <taxon>Streptophyta</taxon>
        <taxon>Embryophyta</taxon>
        <taxon>Tracheophyta</taxon>
        <taxon>Spermatophyta</taxon>
        <taxon>Magnoliopsida</taxon>
        <taxon>eudicotyledons</taxon>
        <taxon>Gunneridae</taxon>
        <taxon>Pentapetalae</taxon>
        <taxon>asterids</taxon>
        <taxon>lamiids</taxon>
        <taxon>Lamiales</taxon>
        <taxon>Oleaceae</taxon>
        <taxon>Forsythieae</taxon>
        <taxon>Forsythia</taxon>
    </lineage>
</organism>
<feature type="region of interest" description="Disordered" evidence="1">
    <location>
        <begin position="610"/>
        <end position="699"/>
    </location>
</feature>
<dbReference type="PANTHER" id="PTHR34367:SF1">
    <property type="entry name" value="OS04G0528600 PROTEIN"/>
    <property type="match status" value="1"/>
</dbReference>
<evidence type="ECO:0000313" key="3">
    <source>
        <dbReference type="Proteomes" id="UP001604277"/>
    </source>
</evidence>
<reference evidence="3" key="1">
    <citation type="submission" date="2024-07" db="EMBL/GenBank/DDBJ databases">
        <title>Two chromosome-level genome assemblies of Korean endemic species Abeliophyllum distichum and Forsythia ovata (Oleaceae).</title>
        <authorList>
            <person name="Jang H."/>
        </authorList>
    </citation>
    <scope>NUCLEOTIDE SEQUENCE [LARGE SCALE GENOMIC DNA]</scope>
</reference>
<feature type="region of interest" description="Disordered" evidence="1">
    <location>
        <begin position="127"/>
        <end position="381"/>
    </location>
</feature>
<feature type="compositionally biased region" description="Polar residues" evidence="1">
    <location>
        <begin position="1"/>
        <end position="15"/>
    </location>
</feature>
<protein>
    <submittedName>
        <fullName evidence="2">Uncharacterized protein</fullName>
    </submittedName>
</protein>
<feature type="region of interest" description="Disordered" evidence="1">
    <location>
        <begin position="77"/>
        <end position="109"/>
    </location>
</feature>
<dbReference type="AlphaFoldDB" id="A0ABD1USU2"/>
<evidence type="ECO:0000256" key="1">
    <source>
        <dbReference type="SAM" id="MobiDB-lite"/>
    </source>
</evidence>
<accession>A0ABD1USU2</accession>
<dbReference type="Proteomes" id="UP001604277">
    <property type="component" value="Unassembled WGS sequence"/>
</dbReference>